<evidence type="ECO:0000313" key="2">
    <source>
        <dbReference type="EMBL" id="QKS69849.1"/>
    </source>
</evidence>
<dbReference type="AlphaFoldDB" id="A0A859F9Q5"/>
<name>A0A859F9Q5_9BACI</name>
<accession>A0A859F9Q5</accession>
<dbReference type="RefSeq" id="WP_176007894.1">
    <property type="nucleotide sequence ID" value="NZ_CP041372.2"/>
</dbReference>
<feature type="transmembrane region" description="Helical" evidence="1">
    <location>
        <begin position="21"/>
        <end position="44"/>
    </location>
</feature>
<keyword evidence="1" id="KW-1133">Transmembrane helix</keyword>
<sequence length="47" mass="5073">MNRVGDFFKDLFLDVFAVIKGFSYGFLVVGLAIVLVGALIFVGASVF</sequence>
<dbReference type="EMBL" id="CP041372">
    <property type="protein sequence ID" value="QKS69849.1"/>
    <property type="molecule type" value="Genomic_DNA"/>
</dbReference>
<evidence type="ECO:0000256" key="1">
    <source>
        <dbReference type="SAM" id="Phobius"/>
    </source>
</evidence>
<dbReference type="Proteomes" id="UP000318138">
    <property type="component" value="Chromosome"/>
</dbReference>
<gene>
    <name evidence="2" type="ORF">FLK61_23980</name>
</gene>
<dbReference type="KEGG" id="psua:FLK61_23980"/>
<evidence type="ECO:0000313" key="3">
    <source>
        <dbReference type="Proteomes" id="UP000318138"/>
    </source>
</evidence>
<keyword evidence="1" id="KW-0812">Transmembrane</keyword>
<protein>
    <submittedName>
        <fullName evidence="2">Uncharacterized protein</fullName>
    </submittedName>
</protein>
<keyword evidence="1" id="KW-0472">Membrane</keyword>
<reference evidence="3" key="1">
    <citation type="submission" date="2019-07" db="EMBL/GenBank/DDBJ databases">
        <title>Bacillus alkalisoli sp. nov. isolated from saline soil.</title>
        <authorList>
            <person name="Sun J.-Q."/>
            <person name="Xu L."/>
        </authorList>
    </citation>
    <scope>NUCLEOTIDE SEQUENCE [LARGE SCALE GENOMIC DNA]</scope>
    <source>
        <strain evidence="3">M4U3P1</strain>
    </source>
</reference>
<keyword evidence="3" id="KW-1185">Reference proteome</keyword>
<organism evidence="2 3">
    <name type="scientific">Paenalkalicoccus suaedae</name>
    <dbReference type="NCBI Taxonomy" id="2592382"/>
    <lineage>
        <taxon>Bacteria</taxon>
        <taxon>Bacillati</taxon>
        <taxon>Bacillota</taxon>
        <taxon>Bacilli</taxon>
        <taxon>Bacillales</taxon>
        <taxon>Bacillaceae</taxon>
        <taxon>Paenalkalicoccus</taxon>
    </lineage>
</organism>
<proteinExistence type="predicted"/>